<organism evidence="2 3">
    <name type="scientific">Austropuccinia psidii MF-1</name>
    <dbReference type="NCBI Taxonomy" id="1389203"/>
    <lineage>
        <taxon>Eukaryota</taxon>
        <taxon>Fungi</taxon>
        <taxon>Dikarya</taxon>
        <taxon>Basidiomycota</taxon>
        <taxon>Pucciniomycotina</taxon>
        <taxon>Pucciniomycetes</taxon>
        <taxon>Pucciniales</taxon>
        <taxon>Sphaerophragmiaceae</taxon>
        <taxon>Austropuccinia</taxon>
    </lineage>
</organism>
<proteinExistence type="predicted"/>
<evidence type="ECO:0000313" key="2">
    <source>
        <dbReference type="EMBL" id="MBW0476852.1"/>
    </source>
</evidence>
<evidence type="ECO:0000313" key="3">
    <source>
        <dbReference type="Proteomes" id="UP000765509"/>
    </source>
</evidence>
<dbReference type="EMBL" id="AVOT02004614">
    <property type="protein sequence ID" value="MBW0476852.1"/>
    <property type="molecule type" value="Genomic_DNA"/>
</dbReference>
<keyword evidence="3" id="KW-1185">Reference proteome</keyword>
<protein>
    <submittedName>
        <fullName evidence="2">Uncharacterized protein</fullName>
    </submittedName>
</protein>
<accession>A0A9Q3C5X4</accession>
<dbReference type="Proteomes" id="UP000765509">
    <property type="component" value="Unassembled WGS sequence"/>
</dbReference>
<sequence length="109" mass="12171">MPCEQALQEPTPGLSGTQWSENLFPGKQQAIPFLILAFDLSELTLPPFVEPSQDNEPPIPGPSPYPETHGDLSPCKPENEVAWMHVLEEPLPQPLRYDHISKKVTAKFL</sequence>
<gene>
    <name evidence="2" type="ORF">O181_016567</name>
</gene>
<name>A0A9Q3C5X4_9BASI</name>
<feature type="region of interest" description="Disordered" evidence="1">
    <location>
        <begin position="46"/>
        <end position="76"/>
    </location>
</feature>
<feature type="region of interest" description="Disordered" evidence="1">
    <location>
        <begin position="1"/>
        <end position="21"/>
    </location>
</feature>
<dbReference type="AlphaFoldDB" id="A0A9Q3C5X4"/>
<evidence type="ECO:0000256" key="1">
    <source>
        <dbReference type="SAM" id="MobiDB-lite"/>
    </source>
</evidence>
<reference evidence="2" key="1">
    <citation type="submission" date="2021-03" db="EMBL/GenBank/DDBJ databases">
        <title>Draft genome sequence of rust myrtle Austropuccinia psidii MF-1, a brazilian biotype.</title>
        <authorList>
            <person name="Quecine M.C."/>
            <person name="Pachon D.M.R."/>
            <person name="Bonatelli M.L."/>
            <person name="Correr F.H."/>
            <person name="Franceschini L.M."/>
            <person name="Leite T.F."/>
            <person name="Margarido G.R.A."/>
            <person name="Almeida C.A."/>
            <person name="Ferrarezi J.A."/>
            <person name="Labate C.A."/>
        </authorList>
    </citation>
    <scope>NUCLEOTIDE SEQUENCE</scope>
    <source>
        <strain evidence="2">MF-1</strain>
    </source>
</reference>
<comment type="caution">
    <text evidence="2">The sequence shown here is derived from an EMBL/GenBank/DDBJ whole genome shotgun (WGS) entry which is preliminary data.</text>
</comment>